<keyword evidence="2" id="KW-1185">Reference proteome</keyword>
<reference evidence="1 2" key="1">
    <citation type="submission" date="2019-03" db="EMBL/GenBank/DDBJ databases">
        <title>Ramlibacter rhizophilus CCTCC AB2015357, whole genome shotgun sequence.</title>
        <authorList>
            <person name="Zhang X."/>
            <person name="Feng G."/>
            <person name="Zhu H."/>
        </authorList>
    </citation>
    <scope>NUCLEOTIDE SEQUENCE [LARGE SCALE GENOMIC DNA]</scope>
    <source>
        <strain evidence="1 2">CCTCC AB2015357</strain>
    </source>
</reference>
<evidence type="ECO:0000313" key="1">
    <source>
        <dbReference type="EMBL" id="TFZ04490.1"/>
    </source>
</evidence>
<dbReference type="AlphaFoldDB" id="A0A4Z0C1X4"/>
<dbReference type="RefSeq" id="WP_135283372.1">
    <property type="nucleotide sequence ID" value="NZ_SMLL01000001.1"/>
</dbReference>
<name>A0A4Z0C1X4_9BURK</name>
<accession>A0A4Z0C1X4</accession>
<proteinExistence type="predicted"/>
<evidence type="ECO:0000313" key="2">
    <source>
        <dbReference type="Proteomes" id="UP000297564"/>
    </source>
</evidence>
<dbReference type="Proteomes" id="UP000297564">
    <property type="component" value="Unassembled WGS sequence"/>
</dbReference>
<gene>
    <name evidence="1" type="ORF">EZ242_01700</name>
</gene>
<sequence length="91" mass="10149">MDFLRSTCELDRNAPSLQRRPARLDALRALQSWKQGYPGRAYQIVRSCPLADTGRISAKLTATADDPQAEADLSACCARHALRTRDWLACD</sequence>
<protein>
    <submittedName>
        <fullName evidence="1">Uncharacterized protein</fullName>
    </submittedName>
</protein>
<dbReference type="EMBL" id="SMLL01000001">
    <property type="protein sequence ID" value="TFZ04490.1"/>
    <property type="molecule type" value="Genomic_DNA"/>
</dbReference>
<comment type="caution">
    <text evidence="1">The sequence shown here is derived from an EMBL/GenBank/DDBJ whole genome shotgun (WGS) entry which is preliminary data.</text>
</comment>
<organism evidence="1 2">
    <name type="scientific">Ramlibacter rhizophilus</name>
    <dbReference type="NCBI Taxonomy" id="1781167"/>
    <lineage>
        <taxon>Bacteria</taxon>
        <taxon>Pseudomonadati</taxon>
        <taxon>Pseudomonadota</taxon>
        <taxon>Betaproteobacteria</taxon>
        <taxon>Burkholderiales</taxon>
        <taxon>Comamonadaceae</taxon>
        <taxon>Ramlibacter</taxon>
    </lineage>
</organism>